<dbReference type="PANTHER" id="PTHR46517:SF1">
    <property type="entry name" value="FRUCTOSE-2,6-BISPHOSPHATASE TIGAR"/>
    <property type="match status" value="1"/>
</dbReference>
<dbReference type="AlphaFoldDB" id="A0A841KZB5"/>
<dbReference type="PROSITE" id="PS00175">
    <property type="entry name" value="PG_MUTASE"/>
    <property type="match status" value="1"/>
</dbReference>
<dbReference type="PANTHER" id="PTHR46517">
    <property type="entry name" value="FRUCTOSE-2,6-BISPHOSPHATASE TIGAR"/>
    <property type="match status" value="1"/>
</dbReference>
<dbReference type="EMBL" id="JACHEN010000051">
    <property type="protein sequence ID" value="MBB6218841.1"/>
    <property type="molecule type" value="Genomic_DNA"/>
</dbReference>
<dbReference type="GO" id="GO:0043456">
    <property type="term" value="P:regulation of pentose-phosphate shunt"/>
    <property type="evidence" value="ECO:0007669"/>
    <property type="project" value="TreeGrafter"/>
</dbReference>
<dbReference type="CDD" id="cd07067">
    <property type="entry name" value="HP_PGM_like"/>
    <property type="match status" value="1"/>
</dbReference>
<protein>
    <submittedName>
        <fullName evidence="4">Putative phosphoglycerate mutase</fullName>
        <ecNumber evidence="4">5.4.2.12</ecNumber>
    </submittedName>
</protein>
<evidence type="ECO:0000256" key="1">
    <source>
        <dbReference type="ARBA" id="ARBA00022801"/>
    </source>
</evidence>
<gene>
    <name evidence="4" type="ORF">HNQ80_005016</name>
</gene>
<dbReference type="InterPro" id="IPR051695">
    <property type="entry name" value="Phosphoglycerate_Mutase"/>
</dbReference>
<evidence type="ECO:0000313" key="4">
    <source>
        <dbReference type="EMBL" id="MBB6218841.1"/>
    </source>
</evidence>
<dbReference type="InterPro" id="IPR029033">
    <property type="entry name" value="His_PPase_superfam"/>
</dbReference>
<evidence type="ECO:0000256" key="3">
    <source>
        <dbReference type="PIRSR" id="PIRSR613078-2"/>
    </source>
</evidence>
<dbReference type="SMART" id="SM00855">
    <property type="entry name" value="PGAM"/>
    <property type="match status" value="1"/>
</dbReference>
<evidence type="ECO:0000256" key="2">
    <source>
        <dbReference type="PIRSR" id="PIRSR613078-1"/>
    </source>
</evidence>
<dbReference type="SUPFAM" id="SSF53254">
    <property type="entry name" value="Phosphoglycerate mutase-like"/>
    <property type="match status" value="1"/>
</dbReference>
<comment type="caution">
    <text evidence="4">The sequence shown here is derived from an EMBL/GenBank/DDBJ whole genome shotgun (WGS) entry which is preliminary data.</text>
</comment>
<dbReference type="GO" id="GO:0045820">
    <property type="term" value="P:negative regulation of glycolytic process"/>
    <property type="evidence" value="ECO:0007669"/>
    <property type="project" value="TreeGrafter"/>
</dbReference>
<keyword evidence="1" id="KW-0378">Hydrolase</keyword>
<dbReference type="InterPro" id="IPR013078">
    <property type="entry name" value="His_Pase_superF_clade-1"/>
</dbReference>
<proteinExistence type="predicted"/>
<name>A0A841KZB5_9FIRM</name>
<dbReference type="GO" id="GO:0004619">
    <property type="term" value="F:phosphoglycerate mutase activity"/>
    <property type="evidence" value="ECO:0007669"/>
    <property type="project" value="UniProtKB-EC"/>
</dbReference>
<reference evidence="4 5" key="1">
    <citation type="submission" date="2020-08" db="EMBL/GenBank/DDBJ databases">
        <title>Genomic Encyclopedia of Type Strains, Phase IV (KMG-IV): sequencing the most valuable type-strain genomes for metagenomic binning, comparative biology and taxonomic classification.</title>
        <authorList>
            <person name="Goeker M."/>
        </authorList>
    </citation>
    <scope>NUCLEOTIDE SEQUENCE [LARGE SCALE GENOMIC DNA]</scope>
    <source>
        <strain evidence="4 5">DSM 103526</strain>
    </source>
</reference>
<evidence type="ECO:0000313" key="5">
    <source>
        <dbReference type="Proteomes" id="UP000579281"/>
    </source>
</evidence>
<feature type="active site" description="Proton donor/acceptor" evidence="2">
    <location>
        <position position="82"/>
    </location>
</feature>
<dbReference type="GO" id="GO:0004331">
    <property type="term" value="F:fructose-2,6-bisphosphate 2-phosphatase activity"/>
    <property type="evidence" value="ECO:0007669"/>
    <property type="project" value="TreeGrafter"/>
</dbReference>
<dbReference type="RefSeq" id="WP_184313686.1">
    <property type="nucleotide sequence ID" value="NZ_JACHEN010000051.1"/>
</dbReference>
<feature type="active site" description="Tele-phosphohistidine intermediate" evidence="2">
    <location>
        <position position="9"/>
    </location>
</feature>
<dbReference type="GO" id="GO:0005829">
    <property type="term" value="C:cytosol"/>
    <property type="evidence" value="ECO:0007669"/>
    <property type="project" value="TreeGrafter"/>
</dbReference>
<keyword evidence="5" id="KW-1185">Reference proteome</keyword>
<feature type="binding site" evidence="3">
    <location>
        <begin position="8"/>
        <end position="15"/>
    </location>
    <ligand>
        <name>substrate</name>
    </ligand>
</feature>
<dbReference type="Proteomes" id="UP000579281">
    <property type="component" value="Unassembled WGS sequence"/>
</dbReference>
<dbReference type="Gene3D" id="3.40.50.1240">
    <property type="entry name" value="Phosphoglycerate mutase-like"/>
    <property type="match status" value="1"/>
</dbReference>
<feature type="binding site" evidence="3">
    <location>
        <position position="58"/>
    </location>
    <ligand>
        <name>substrate</name>
    </ligand>
</feature>
<accession>A0A841KZB5</accession>
<dbReference type="PIRSF" id="PIRSF000709">
    <property type="entry name" value="6PFK_2-Ptase"/>
    <property type="match status" value="1"/>
</dbReference>
<dbReference type="EC" id="5.4.2.12" evidence="4"/>
<keyword evidence="4" id="KW-0413">Isomerase</keyword>
<sequence>MTKLYITRHGQTQWNIEKRLQGHLDSPLTEVGAQQAAWLGEALSSVDFDAVYASSSPRALRTAEIICSGRNFEVQPNDLLREIHVGEWEGRLTSELETLYPEEFENFFHRPHLYRPMSGESYFDTGKRVIAGIEEIIEKHPDENVLIVTHAVALKLIMAHFEDRPMEKLWDPPYMHPTNLNVVEIKNNVTNILLHGDISHYK</sequence>
<dbReference type="Pfam" id="PF00300">
    <property type="entry name" value="His_Phos_1"/>
    <property type="match status" value="1"/>
</dbReference>
<dbReference type="InterPro" id="IPR001345">
    <property type="entry name" value="PG/BPGM_mutase_AS"/>
</dbReference>
<organism evidence="4 5">
    <name type="scientific">Anaerosolibacter carboniphilus</name>
    <dbReference type="NCBI Taxonomy" id="1417629"/>
    <lineage>
        <taxon>Bacteria</taxon>
        <taxon>Bacillati</taxon>
        <taxon>Bacillota</taxon>
        <taxon>Clostridia</taxon>
        <taxon>Peptostreptococcales</taxon>
        <taxon>Thermotaleaceae</taxon>
        <taxon>Anaerosolibacter</taxon>
    </lineage>
</organism>